<keyword evidence="2" id="KW-0812">Transmembrane</keyword>
<feature type="transmembrane region" description="Helical" evidence="2">
    <location>
        <begin position="283"/>
        <end position="308"/>
    </location>
</feature>
<reference evidence="6" key="1">
    <citation type="submission" date="2017-02" db="UniProtKB">
        <authorList>
            <consortium name="WormBaseParasite"/>
        </authorList>
    </citation>
    <scope>IDENTIFICATION</scope>
</reference>
<sequence>EVLLVHTKEGVPEAVSEFIHSFAGVNYVEVAWAKPFQSNGILTGYLIDVISDRGKCDIPEESCDFTLYQKKIADPDQMATRLTGLEINSSYKLIISALTAVGAGKPRELRVHTAKQRPAKSLAEFVVSPVYGSTTTLNVSIVRTLETVATLNDENRYPLLQRDDAPLEPDHIASAMVRSGEGEGSRAFLVQFKRLQDENWEETEKEFDKDWQIVENLAPGEEYDMRVILAQSPSLSYVSPIRMLRVPRPGEIGFGLTGGVSTAPRDATQIAVRSGADIGSVSFMLRIFVPLAIILFLFALVLTVVCCLRGPFVHEPLIQRLCAPKTPSSAQVVHRLNGCRMSDRRYITGSATIEESKKLKKSDASNDASSEYMEKETV</sequence>
<dbReference type="OrthoDB" id="6244967at2759"/>
<proteinExistence type="predicted"/>
<dbReference type="EMBL" id="UYWX01000410">
    <property type="protein sequence ID" value="VDM18299.1"/>
    <property type="molecule type" value="Genomic_DNA"/>
</dbReference>
<dbReference type="Pfam" id="PF00041">
    <property type="entry name" value="fn3"/>
    <property type="match status" value="1"/>
</dbReference>
<keyword evidence="2" id="KW-0472">Membrane</keyword>
<keyword evidence="5" id="KW-1185">Reference proteome</keyword>
<dbReference type="CDD" id="cd00063">
    <property type="entry name" value="FN3"/>
    <property type="match status" value="1"/>
</dbReference>
<dbReference type="InterPro" id="IPR003961">
    <property type="entry name" value="FN3_dom"/>
</dbReference>
<dbReference type="WBParaSite" id="TTAC_0000163501-mRNA-1">
    <property type="protein sequence ID" value="TTAC_0000163501-mRNA-1"/>
    <property type="gene ID" value="TTAC_0000163501"/>
</dbReference>
<dbReference type="Proteomes" id="UP000274429">
    <property type="component" value="Unassembled WGS sequence"/>
</dbReference>
<gene>
    <name evidence="4" type="ORF">TTAC_LOCUS1622</name>
</gene>
<evidence type="ECO:0000313" key="6">
    <source>
        <dbReference type="WBParaSite" id="TTAC_0000163501-mRNA-1"/>
    </source>
</evidence>
<evidence type="ECO:0000256" key="1">
    <source>
        <dbReference type="SAM" id="MobiDB-lite"/>
    </source>
</evidence>
<feature type="region of interest" description="Disordered" evidence="1">
    <location>
        <begin position="356"/>
        <end position="378"/>
    </location>
</feature>
<dbReference type="STRING" id="6205.A0A0R3WLJ7"/>
<dbReference type="InterPro" id="IPR036116">
    <property type="entry name" value="FN3_sf"/>
</dbReference>
<dbReference type="SUPFAM" id="SSF49265">
    <property type="entry name" value="Fibronectin type III"/>
    <property type="match status" value="1"/>
</dbReference>
<dbReference type="InterPro" id="IPR013783">
    <property type="entry name" value="Ig-like_fold"/>
</dbReference>
<protein>
    <submittedName>
        <fullName evidence="6">Fibronectin type-III domain-containing protein</fullName>
    </submittedName>
</protein>
<organism evidence="6">
    <name type="scientific">Hydatigena taeniaeformis</name>
    <name type="common">Feline tapeworm</name>
    <name type="synonym">Taenia taeniaeformis</name>
    <dbReference type="NCBI Taxonomy" id="6205"/>
    <lineage>
        <taxon>Eukaryota</taxon>
        <taxon>Metazoa</taxon>
        <taxon>Spiralia</taxon>
        <taxon>Lophotrochozoa</taxon>
        <taxon>Platyhelminthes</taxon>
        <taxon>Cestoda</taxon>
        <taxon>Eucestoda</taxon>
        <taxon>Cyclophyllidea</taxon>
        <taxon>Taeniidae</taxon>
        <taxon>Hydatigera</taxon>
    </lineage>
</organism>
<evidence type="ECO:0000313" key="5">
    <source>
        <dbReference type="Proteomes" id="UP000274429"/>
    </source>
</evidence>
<evidence type="ECO:0000256" key="2">
    <source>
        <dbReference type="SAM" id="Phobius"/>
    </source>
</evidence>
<reference evidence="4 5" key="2">
    <citation type="submission" date="2018-11" db="EMBL/GenBank/DDBJ databases">
        <authorList>
            <consortium name="Pathogen Informatics"/>
        </authorList>
    </citation>
    <scope>NUCLEOTIDE SEQUENCE [LARGE SCALE GENOMIC DNA]</scope>
</reference>
<name>A0A0R3WLJ7_HYDTA</name>
<feature type="domain" description="Fibronectin type-III" evidence="3">
    <location>
        <begin position="11"/>
        <end position="117"/>
    </location>
</feature>
<evidence type="ECO:0000259" key="3">
    <source>
        <dbReference type="PROSITE" id="PS50853"/>
    </source>
</evidence>
<keyword evidence="2" id="KW-1133">Transmembrane helix</keyword>
<dbReference type="AlphaFoldDB" id="A0A0R3WLJ7"/>
<evidence type="ECO:0000313" key="4">
    <source>
        <dbReference type="EMBL" id="VDM18299.1"/>
    </source>
</evidence>
<dbReference type="Gene3D" id="2.60.40.10">
    <property type="entry name" value="Immunoglobulins"/>
    <property type="match status" value="1"/>
</dbReference>
<dbReference type="PROSITE" id="PS50853">
    <property type="entry name" value="FN3"/>
    <property type="match status" value="1"/>
</dbReference>
<accession>A0A0R3WLJ7</accession>